<sequence>MKRILDINQFLHGGDYNPEQWWDEPDVINQDFALFKQAKINTVTVGIFSWPKLEPQEENYDFSWLDEIFDLVEEMNGHVILATPSGARPAWLAQKYPEVLRTDNRGNKRGFGGRHNHCLTSPIYRKKFMRLTQNWQNILVKGKVWYFGIFLMNIQVNATAIYVKMLLENG</sequence>
<keyword evidence="2" id="KW-0326">Glycosidase</keyword>
<comment type="caution">
    <text evidence="5">The sequence shown here is derived from an EMBL/GenBank/DDBJ whole genome shotgun (WGS) entry which is preliminary data.</text>
</comment>
<feature type="transmembrane region" description="Helical" evidence="3">
    <location>
        <begin position="144"/>
        <end position="163"/>
    </location>
</feature>
<evidence type="ECO:0000313" key="5">
    <source>
        <dbReference type="EMBL" id="EEJ59062.1"/>
    </source>
</evidence>
<dbReference type="SUPFAM" id="SSF51445">
    <property type="entry name" value="(Trans)glycosidases"/>
    <property type="match status" value="1"/>
</dbReference>
<dbReference type="GO" id="GO:0009341">
    <property type="term" value="C:beta-galactosidase complex"/>
    <property type="evidence" value="ECO:0007669"/>
    <property type="project" value="InterPro"/>
</dbReference>
<dbReference type="Proteomes" id="UP000003491">
    <property type="component" value="Unassembled WGS sequence"/>
</dbReference>
<dbReference type="PATRIC" id="fig|525330.7.peg.520"/>
<dbReference type="PANTHER" id="PTHR36447:SF1">
    <property type="entry name" value="BETA-GALACTOSIDASE GANA"/>
    <property type="match status" value="1"/>
</dbReference>
<keyword evidence="3" id="KW-1133">Transmembrane helix</keyword>
<dbReference type="EMBL" id="ACGR01000044">
    <property type="protein sequence ID" value="EEJ59062.1"/>
    <property type="molecule type" value="Genomic_DNA"/>
</dbReference>
<evidence type="ECO:0000256" key="3">
    <source>
        <dbReference type="SAM" id="Phobius"/>
    </source>
</evidence>
<keyword evidence="1" id="KW-0378">Hydrolase</keyword>
<evidence type="ECO:0000313" key="6">
    <source>
        <dbReference type="Proteomes" id="UP000003491"/>
    </source>
</evidence>
<dbReference type="GO" id="GO:0004565">
    <property type="term" value="F:beta-galactosidase activity"/>
    <property type="evidence" value="ECO:0007669"/>
    <property type="project" value="InterPro"/>
</dbReference>
<dbReference type="InterPro" id="IPR013529">
    <property type="entry name" value="Glyco_hydro_42_N"/>
</dbReference>
<proteinExistence type="predicted"/>
<dbReference type="Gene3D" id="3.20.20.80">
    <property type="entry name" value="Glycosidases"/>
    <property type="match status" value="1"/>
</dbReference>
<dbReference type="GO" id="GO:0005975">
    <property type="term" value="P:carbohydrate metabolic process"/>
    <property type="evidence" value="ECO:0007669"/>
    <property type="project" value="InterPro"/>
</dbReference>
<dbReference type="AlphaFoldDB" id="C2E7M0"/>
<dbReference type="InterPro" id="IPR003476">
    <property type="entry name" value="Glyco_hydro_42"/>
</dbReference>
<dbReference type="HOGENOM" id="CLU_1568754_0_0_9"/>
<organism evidence="5 6">
    <name type="scientific">Lactobacillus johnsonii ATCC 33200</name>
    <dbReference type="NCBI Taxonomy" id="525330"/>
    <lineage>
        <taxon>Bacteria</taxon>
        <taxon>Bacillati</taxon>
        <taxon>Bacillota</taxon>
        <taxon>Bacilli</taxon>
        <taxon>Lactobacillales</taxon>
        <taxon>Lactobacillaceae</taxon>
        <taxon>Lactobacillus</taxon>
    </lineage>
</organism>
<feature type="domain" description="Glycoside hydrolase family 42 N-terminal" evidence="4">
    <location>
        <begin position="15"/>
        <end position="134"/>
    </location>
</feature>
<protein>
    <submittedName>
        <fullName evidence="5">Beta-galactosidase</fullName>
    </submittedName>
</protein>
<evidence type="ECO:0000256" key="2">
    <source>
        <dbReference type="ARBA" id="ARBA00023295"/>
    </source>
</evidence>
<keyword evidence="3" id="KW-0812">Transmembrane</keyword>
<dbReference type="PANTHER" id="PTHR36447">
    <property type="entry name" value="BETA-GALACTOSIDASE GANA"/>
    <property type="match status" value="1"/>
</dbReference>
<evidence type="ECO:0000256" key="1">
    <source>
        <dbReference type="ARBA" id="ARBA00022801"/>
    </source>
</evidence>
<keyword evidence="3" id="KW-0472">Membrane</keyword>
<gene>
    <name evidence="5" type="ORF">HMPREF0528_1744</name>
</gene>
<dbReference type="InterPro" id="IPR017853">
    <property type="entry name" value="GH"/>
</dbReference>
<reference evidence="5 6" key="1">
    <citation type="submission" date="2009-01" db="EMBL/GenBank/DDBJ databases">
        <authorList>
            <person name="Qin X."/>
            <person name="Bachman B."/>
            <person name="Battles P."/>
            <person name="Bell A."/>
            <person name="Bess C."/>
            <person name="Bickham C."/>
            <person name="Chaboub L."/>
            <person name="Chen D."/>
            <person name="Coyle M."/>
            <person name="Deiros D.R."/>
            <person name="Dinh H."/>
            <person name="Forbes L."/>
            <person name="Fowler G."/>
            <person name="Francisco L."/>
            <person name="Fu Q."/>
            <person name="Gubbala S."/>
            <person name="Hale W."/>
            <person name="Han Y."/>
            <person name="Hemphill L."/>
            <person name="Highlander S.K."/>
            <person name="Hirani K."/>
            <person name="Hogues M."/>
            <person name="Jackson L."/>
            <person name="Jakkamsetti A."/>
            <person name="Javaid M."/>
            <person name="Jiang H."/>
            <person name="Korchina V."/>
            <person name="Kovar C."/>
            <person name="Lara F."/>
            <person name="Lee S."/>
            <person name="Mata R."/>
            <person name="Mathew T."/>
            <person name="Moen C."/>
            <person name="Morales K."/>
            <person name="Munidasa M."/>
            <person name="Nazareth L."/>
            <person name="Ngo R."/>
            <person name="Nguyen L."/>
            <person name="Okwuonu G."/>
            <person name="Ongeri F."/>
            <person name="Patil S."/>
            <person name="Petrosino J."/>
            <person name="Pham C."/>
            <person name="Pham P."/>
            <person name="Pu L.-L."/>
            <person name="Puazo M."/>
            <person name="Raj R."/>
            <person name="Reid J."/>
            <person name="Rouhana J."/>
            <person name="Saada N."/>
            <person name="Shang Y."/>
            <person name="Simmons D."/>
            <person name="Thornton R."/>
            <person name="Warren J."/>
            <person name="Weissenberger G."/>
            <person name="Zhang J."/>
            <person name="Zhang L."/>
            <person name="Zhou C."/>
            <person name="Zhu D."/>
            <person name="Muzny D."/>
            <person name="Worley K."/>
            <person name="Gibbs R."/>
        </authorList>
    </citation>
    <scope>NUCLEOTIDE SEQUENCE [LARGE SCALE GENOMIC DNA]</scope>
    <source>
        <strain evidence="5 6">ATCC 33200</strain>
    </source>
</reference>
<accession>C2E7M0</accession>
<name>C2E7M0_LACJH</name>
<evidence type="ECO:0000259" key="4">
    <source>
        <dbReference type="Pfam" id="PF02449"/>
    </source>
</evidence>
<dbReference type="Pfam" id="PF02449">
    <property type="entry name" value="Glyco_hydro_42"/>
    <property type="match status" value="1"/>
</dbReference>